<comment type="caution">
    <text evidence="4">The sequence shown here is derived from an EMBL/GenBank/DDBJ whole genome shotgun (WGS) entry which is preliminary data.</text>
</comment>
<evidence type="ECO:0000313" key="5">
    <source>
        <dbReference type="Proteomes" id="UP000241048"/>
    </source>
</evidence>
<dbReference type="PANTHER" id="PTHR42885">
    <property type="entry name" value="HISTIDINOL-PHOSPHATE AMINOTRANSFERASE-RELATED"/>
    <property type="match status" value="1"/>
</dbReference>
<dbReference type="PANTHER" id="PTHR42885:SF1">
    <property type="entry name" value="THREONINE-PHOSPHATE DECARBOXYLASE"/>
    <property type="match status" value="1"/>
</dbReference>
<dbReference type="CDD" id="cd00609">
    <property type="entry name" value="AAT_like"/>
    <property type="match status" value="1"/>
</dbReference>
<evidence type="ECO:0000259" key="3">
    <source>
        <dbReference type="Pfam" id="PF00155"/>
    </source>
</evidence>
<evidence type="ECO:0000256" key="1">
    <source>
        <dbReference type="ARBA" id="ARBA00001933"/>
    </source>
</evidence>
<gene>
    <name evidence="4" type="ORF">C7U56_02065</name>
</gene>
<sequence length="395" mass="44276">MPYTHGGDIYGDAAVELDFSVNTNRLGMPQAVRDAVMASAAAWEQYPDALCRKLRRAAAAFYEADGTPIPEDWLVFGNGASDILYAVVSAIRPKQAILLAPGFSEYEQALRMCGCEIRWLHLKDENGFSLESAREELYAMLCDGSGDASKIDSVPTLSSKRENVWEKILILGNPNNPTGRAISATELERLAQVCRETHTWLMLDECFQWFLDTRRECSFVGNLLNGVGDHVILLNALTKICSMAGLRLGYGIISNAGLRERLEKFRQPWSVSAPAQAGGVAAFAVLADHSEGNLLEWTVKSLQTERPRLAEKLEELGFIVYPSQTNYLLFRSPDEDSRDYKQGCLEHGILIRACENFEGLNRHYYRVVVRNRGENERLINILKEVQSEEKHNVNL</sequence>
<dbReference type="InterPro" id="IPR015422">
    <property type="entry name" value="PyrdxlP-dep_Trfase_small"/>
</dbReference>
<dbReference type="Proteomes" id="UP000241048">
    <property type="component" value="Unassembled WGS sequence"/>
</dbReference>
<dbReference type="RefSeq" id="WP_106999940.1">
    <property type="nucleotide sequence ID" value="NZ_PYLO01000001.1"/>
</dbReference>
<dbReference type="GO" id="GO:0003824">
    <property type="term" value="F:catalytic activity"/>
    <property type="evidence" value="ECO:0007669"/>
    <property type="project" value="UniProtKB-ARBA"/>
</dbReference>
<keyword evidence="2" id="KW-0663">Pyridoxal phosphate</keyword>
<dbReference type="SUPFAM" id="SSF53383">
    <property type="entry name" value="PLP-dependent transferases"/>
    <property type="match status" value="1"/>
</dbReference>
<keyword evidence="5" id="KW-1185">Reference proteome</keyword>
<reference evidence="4 5" key="1">
    <citation type="submission" date="2018-03" db="EMBL/GenBank/DDBJ databases">
        <title>Lachnoclostridium SNUG30386 gen.nov., sp.nov., isolated from human faeces.</title>
        <authorList>
            <person name="Seo B."/>
            <person name="Jeon K."/>
            <person name="Ko G."/>
        </authorList>
    </citation>
    <scope>NUCLEOTIDE SEQUENCE [LARGE SCALE GENOMIC DNA]</scope>
    <source>
        <strain evidence="4 5">SNUG30386</strain>
    </source>
</reference>
<evidence type="ECO:0000256" key="2">
    <source>
        <dbReference type="ARBA" id="ARBA00022898"/>
    </source>
</evidence>
<dbReference type="EMBL" id="PYLO01000001">
    <property type="protein sequence ID" value="PST38755.1"/>
    <property type="molecule type" value="Genomic_DNA"/>
</dbReference>
<dbReference type="InterPro" id="IPR015424">
    <property type="entry name" value="PyrdxlP-dep_Trfase"/>
</dbReference>
<accession>A0A2T3FU03</accession>
<dbReference type="Gene3D" id="3.90.1150.10">
    <property type="entry name" value="Aspartate Aminotransferase, domain 1"/>
    <property type="match status" value="1"/>
</dbReference>
<name>A0A2T3FU03_9CLOT</name>
<dbReference type="Gene3D" id="3.40.640.10">
    <property type="entry name" value="Type I PLP-dependent aspartate aminotransferase-like (Major domain)"/>
    <property type="match status" value="1"/>
</dbReference>
<proteinExistence type="predicted"/>
<dbReference type="Pfam" id="PF00155">
    <property type="entry name" value="Aminotran_1_2"/>
    <property type="match status" value="1"/>
</dbReference>
<comment type="cofactor">
    <cofactor evidence="1">
        <name>pyridoxal 5'-phosphate</name>
        <dbReference type="ChEBI" id="CHEBI:597326"/>
    </cofactor>
</comment>
<dbReference type="GO" id="GO:0030170">
    <property type="term" value="F:pyridoxal phosphate binding"/>
    <property type="evidence" value="ECO:0007669"/>
    <property type="project" value="InterPro"/>
</dbReference>
<organism evidence="4 5">
    <name type="scientific">Clostridium fessum</name>
    <dbReference type="NCBI Taxonomy" id="2126740"/>
    <lineage>
        <taxon>Bacteria</taxon>
        <taxon>Bacillati</taxon>
        <taxon>Bacillota</taxon>
        <taxon>Clostridia</taxon>
        <taxon>Eubacteriales</taxon>
        <taxon>Clostridiaceae</taxon>
        <taxon>Clostridium</taxon>
    </lineage>
</organism>
<feature type="domain" description="Aminotransferase class I/classII large" evidence="3">
    <location>
        <begin position="17"/>
        <end position="380"/>
    </location>
</feature>
<evidence type="ECO:0000313" key="4">
    <source>
        <dbReference type="EMBL" id="PST38755.1"/>
    </source>
</evidence>
<dbReference type="InterPro" id="IPR015421">
    <property type="entry name" value="PyrdxlP-dep_Trfase_major"/>
</dbReference>
<dbReference type="AlphaFoldDB" id="A0A2T3FU03"/>
<protein>
    <recommendedName>
        <fullName evidence="3">Aminotransferase class I/classII large domain-containing protein</fullName>
    </recommendedName>
</protein>
<dbReference type="InterPro" id="IPR004839">
    <property type="entry name" value="Aminotransferase_I/II_large"/>
</dbReference>